<comment type="caution">
    <text evidence="3">The sequence shown here is derived from an EMBL/GenBank/DDBJ whole genome shotgun (WGS) entry which is preliminary data.</text>
</comment>
<keyword evidence="3" id="KW-0489">Methyltransferase</keyword>
<dbReference type="InterPro" id="IPR050447">
    <property type="entry name" value="Erg6_SMT_methyltransf"/>
</dbReference>
<dbReference type="SUPFAM" id="SSF53335">
    <property type="entry name" value="S-adenosyl-L-methionine-dependent methyltransferases"/>
    <property type="match status" value="1"/>
</dbReference>
<gene>
    <name evidence="3" type="ORF">DXC51_01395</name>
</gene>
<evidence type="ECO:0000256" key="1">
    <source>
        <dbReference type="ARBA" id="ARBA00022679"/>
    </source>
</evidence>
<dbReference type="PANTHER" id="PTHR44068">
    <property type="entry name" value="ZGC:194242"/>
    <property type="match status" value="1"/>
</dbReference>
<dbReference type="RefSeq" id="WP_117543403.1">
    <property type="nucleotide sequence ID" value="NZ_QVLV01000001.1"/>
</dbReference>
<organism evidence="3 4">
    <name type="scientific">Eisenbergiella massiliensis</name>
    <dbReference type="NCBI Taxonomy" id="1720294"/>
    <lineage>
        <taxon>Bacteria</taxon>
        <taxon>Bacillati</taxon>
        <taxon>Bacillota</taxon>
        <taxon>Clostridia</taxon>
        <taxon>Lachnospirales</taxon>
        <taxon>Lachnospiraceae</taxon>
        <taxon>Eisenbergiella</taxon>
    </lineage>
</organism>
<evidence type="ECO:0000259" key="2">
    <source>
        <dbReference type="Pfam" id="PF08241"/>
    </source>
</evidence>
<dbReference type="GeneID" id="97985569"/>
<sequence>MNYVDFNASAWDAIASPGKEDGRTCFTLPISHEDYLQAQKGALEVSLTSAKKVPADWFPPLRGQKILGLASGGGQQGPVFAAHGADVTIVDISEKQLESERAVADREGYPITILKCDMQEPLPFADHSFDIIFNPVSNCYIENLFPIWQECARIIKPGGILMAGFVKEEHFMFEPDFTKDKALISVHKLPFNSLRDLSPERKQEMVKNKEPFTFSHSLTEQLGGLLKTGFILTDLYEDGDGGGLFDAYMNSYVAIRVVKK</sequence>
<dbReference type="AlphaFoldDB" id="A0A3E3IDE8"/>
<dbReference type="CDD" id="cd02440">
    <property type="entry name" value="AdoMet_MTases"/>
    <property type="match status" value="1"/>
</dbReference>
<evidence type="ECO:0000313" key="4">
    <source>
        <dbReference type="Proteomes" id="UP000260812"/>
    </source>
</evidence>
<dbReference type="PANTHER" id="PTHR44068:SF11">
    <property type="entry name" value="GERANYL DIPHOSPHATE 2-C-METHYLTRANSFERASE"/>
    <property type="match status" value="1"/>
</dbReference>
<keyword evidence="1 3" id="KW-0808">Transferase</keyword>
<dbReference type="GO" id="GO:0032259">
    <property type="term" value="P:methylation"/>
    <property type="evidence" value="ECO:0007669"/>
    <property type="project" value="UniProtKB-KW"/>
</dbReference>
<dbReference type="GO" id="GO:0008757">
    <property type="term" value="F:S-adenosylmethionine-dependent methyltransferase activity"/>
    <property type="evidence" value="ECO:0007669"/>
    <property type="project" value="InterPro"/>
</dbReference>
<reference evidence="3" key="1">
    <citation type="submission" date="2018-08" db="EMBL/GenBank/DDBJ databases">
        <title>A genome reference for cultivated species of the human gut microbiota.</title>
        <authorList>
            <person name="Zou Y."/>
            <person name="Xue W."/>
            <person name="Luo G."/>
        </authorList>
    </citation>
    <scope>NUCLEOTIDE SEQUENCE [LARGE SCALE GENOMIC DNA]</scope>
    <source>
        <strain evidence="3">TF05-5AC</strain>
    </source>
</reference>
<dbReference type="Proteomes" id="UP000260812">
    <property type="component" value="Unassembled WGS sequence"/>
</dbReference>
<name>A0A3E3IDE8_9FIRM</name>
<keyword evidence="4" id="KW-1185">Reference proteome</keyword>
<dbReference type="Gene3D" id="3.40.50.150">
    <property type="entry name" value="Vaccinia Virus protein VP39"/>
    <property type="match status" value="1"/>
</dbReference>
<dbReference type="InterPro" id="IPR013216">
    <property type="entry name" value="Methyltransf_11"/>
</dbReference>
<dbReference type="InterPro" id="IPR029063">
    <property type="entry name" value="SAM-dependent_MTases_sf"/>
</dbReference>
<protein>
    <submittedName>
        <fullName evidence="3">Class I SAM-dependent methyltransferase</fullName>
    </submittedName>
</protein>
<dbReference type="Pfam" id="PF08241">
    <property type="entry name" value="Methyltransf_11"/>
    <property type="match status" value="1"/>
</dbReference>
<feature type="domain" description="Methyltransferase type 11" evidence="2">
    <location>
        <begin position="68"/>
        <end position="162"/>
    </location>
</feature>
<evidence type="ECO:0000313" key="3">
    <source>
        <dbReference type="EMBL" id="RGE65011.1"/>
    </source>
</evidence>
<proteinExistence type="predicted"/>
<dbReference type="EMBL" id="QVLV01000001">
    <property type="protein sequence ID" value="RGE65011.1"/>
    <property type="molecule type" value="Genomic_DNA"/>
</dbReference>
<accession>A0A3E3IDE8</accession>